<organism evidence="1 2">
    <name type="scientific">Pantoea ananas</name>
    <name type="common">Erwinia uredovora</name>
    <dbReference type="NCBI Taxonomy" id="553"/>
    <lineage>
        <taxon>Bacteria</taxon>
        <taxon>Pseudomonadati</taxon>
        <taxon>Pseudomonadota</taxon>
        <taxon>Gammaproteobacteria</taxon>
        <taxon>Enterobacterales</taxon>
        <taxon>Erwiniaceae</taxon>
        <taxon>Pantoea</taxon>
    </lineage>
</organism>
<reference evidence="1" key="1">
    <citation type="submission" date="2022-06" db="EMBL/GenBank/DDBJ databases">
        <title>Dynamics of rice microbiomes reveals core vertical transmitted seed endophytes.</title>
        <authorList>
            <person name="Liao K."/>
            <person name="Zhang X."/>
        </authorList>
    </citation>
    <scope>NUCLEOTIDE SEQUENCE</scope>
    <source>
        <strain evidence="1">JT1-17</strain>
    </source>
</reference>
<dbReference type="EMBL" id="JANFVX010000020">
    <property type="protein sequence ID" value="MCW0345893.1"/>
    <property type="molecule type" value="Genomic_DNA"/>
</dbReference>
<dbReference type="Proteomes" id="UP001208888">
    <property type="component" value="Unassembled WGS sequence"/>
</dbReference>
<comment type="caution">
    <text evidence="1">The sequence shown here is derived from an EMBL/GenBank/DDBJ whole genome shotgun (WGS) entry which is preliminary data.</text>
</comment>
<sequence length="210" mass="24079">MGIPNLTGSVISVITRTAQYLFNRKSRQRRAGEAASHLVSVLDKFVVDCDAVARDNGYDPFTDPAHHDYRKRKPRSEEARLDVPDIPGRELLPLSISDRVRALESQQSDTSDALREAFEEDDGSGDKYYATRQKIFSFLGFRAVELSRELRAAYRLSPPSPAHREREKRIEEKLRYHDGYSIRIRIAERRIAREARMAAGDITQEKKHGH</sequence>
<gene>
    <name evidence="1" type="ORF">NB703_003986</name>
</gene>
<dbReference type="AlphaFoldDB" id="A0AAJ1D289"/>
<evidence type="ECO:0000313" key="2">
    <source>
        <dbReference type="Proteomes" id="UP001208888"/>
    </source>
</evidence>
<accession>A0AAJ1D289</accession>
<proteinExistence type="predicted"/>
<dbReference type="RefSeq" id="WP_264272193.1">
    <property type="nucleotide sequence ID" value="NZ_JANFVX010000020.1"/>
</dbReference>
<protein>
    <submittedName>
        <fullName evidence="1">Uncharacterized protein</fullName>
    </submittedName>
</protein>
<evidence type="ECO:0000313" key="1">
    <source>
        <dbReference type="EMBL" id="MCW0345893.1"/>
    </source>
</evidence>
<name>A0AAJ1D289_PANAN</name>